<evidence type="ECO:0000256" key="7">
    <source>
        <dbReference type="ARBA" id="ARBA00023136"/>
    </source>
</evidence>
<evidence type="ECO:0000256" key="8">
    <source>
        <dbReference type="PROSITE-ProRule" id="PRU00282"/>
    </source>
</evidence>
<evidence type="ECO:0000313" key="10">
    <source>
        <dbReference type="EMBL" id="CAE6497486.1"/>
    </source>
</evidence>
<comment type="subcellular location">
    <subcellularLocation>
        <location evidence="1">Membrane</location>
        <topology evidence="1">Multi-pass membrane protein</topology>
    </subcellularLocation>
</comment>
<keyword evidence="5" id="KW-0677">Repeat</keyword>
<evidence type="ECO:0000256" key="9">
    <source>
        <dbReference type="RuleBase" id="RU000488"/>
    </source>
</evidence>
<accession>A0A8H3CWL5</accession>
<evidence type="ECO:0000256" key="5">
    <source>
        <dbReference type="ARBA" id="ARBA00022737"/>
    </source>
</evidence>
<feature type="repeat" description="Solcar" evidence="8">
    <location>
        <begin position="10"/>
        <end position="99"/>
    </location>
</feature>
<organism evidence="10 11">
    <name type="scientific">Rhizoctonia solani</name>
    <dbReference type="NCBI Taxonomy" id="456999"/>
    <lineage>
        <taxon>Eukaryota</taxon>
        <taxon>Fungi</taxon>
        <taxon>Dikarya</taxon>
        <taxon>Basidiomycota</taxon>
        <taxon>Agaricomycotina</taxon>
        <taxon>Agaricomycetes</taxon>
        <taxon>Cantharellales</taxon>
        <taxon>Ceratobasidiaceae</taxon>
        <taxon>Rhizoctonia</taxon>
    </lineage>
</organism>
<dbReference type="GO" id="GO:0055085">
    <property type="term" value="P:transmembrane transport"/>
    <property type="evidence" value="ECO:0007669"/>
    <property type="project" value="InterPro"/>
</dbReference>
<dbReference type="SUPFAM" id="SSF103506">
    <property type="entry name" value="Mitochondrial carrier"/>
    <property type="match status" value="1"/>
</dbReference>
<dbReference type="Gene3D" id="1.50.40.10">
    <property type="entry name" value="Mitochondrial carrier domain"/>
    <property type="match status" value="1"/>
</dbReference>
<evidence type="ECO:0000256" key="6">
    <source>
        <dbReference type="ARBA" id="ARBA00022989"/>
    </source>
</evidence>
<gene>
    <name evidence="10" type="ORF">RDB_LOCUS91368</name>
</gene>
<dbReference type="GO" id="GO:0016020">
    <property type="term" value="C:membrane"/>
    <property type="evidence" value="ECO:0007669"/>
    <property type="project" value="UniProtKB-SubCell"/>
</dbReference>
<dbReference type="AlphaFoldDB" id="A0A8H3CWL5"/>
<sequence length="131" mass="14296">MQPASTWRRPVVANSAIAGAGAGLVSSIVTCPLDVIKTKLQAQSIAHGSQGYLGIRDTIASILKHQGIRGLYRGLGPTVLGYLPTWAIYFSVYDETKKRLGDNEYNDPSVKGQISQFTIRRNLSTFIQMVI</sequence>
<dbReference type="Pfam" id="PF00153">
    <property type="entry name" value="Mito_carr"/>
    <property type="match status" value="1"/>
</dbReference>
<dbReference type="EMBL" id="CAJMWZ010004935">
    <property type="protein sequence ID" value="CAE6497486.1"/>
    <property type="molecule type" value="Genomic_DNA"/>
</dbReference>
<name>A0A8H3CWL5_9AGAM</name>
<keyword evidence="7 8" id="KW-0472">Membrane</keyword>
<proteinExistence type="inferred from homology"/>
<keyword evidence="4 8" id="KW-0812">Transmembrane</keyword>
<dbReference type="Proteomes" id="UP000663850">
    <property type="component" value="Unassembled WGS sequence"/>
</dbReference>
<dbReference type="InterPro" id="IPR018108">
    <property type="entry name" value="MCP_transmembrane"/>
</dbReference>
<reference evidence="10" key="1">
    <citation type="submission" date="2021-01" db="EMBL/GenBank/DDBJ databases">
        <authorList>
            <person name="Kaushik A."/>
        </authorList>
    </citation>
    <scope>NUCLEOTIDE SEQUENCE</scope>
    <source>
        <strain evidence="10">Type strain: AG8-Rh-89/</strain>
    </source>
</reference>
<dbReference type="PANTHER" id="PTHR45683">
    <property type="entry name" value="MITOCHONDRIAL NICOTINAMIDE ADENINE DINUCLEOTIDE TRANSPORTER 1-RELATED-RELATED"/>
    <property type="match status" value="1"/>
</dbReference>
<keyword evidence="3 9" id="KW-0813">Transport</keyword>
<dbReference type="GO" id="GO:0006862">
    <property type="term" value="P:nucleotide transport"/>
    <property type="evidence" value="ECO:0007669"/>
    <property type="project" value="InterPro"/>
</dbReference>
<evidence type="ECO:0000313" key="11">
    <source>
        <dbReference type="Proteomes" id="UP000663850"/>
    </source>
</evidence>
<evidence type="ECO:0000256" key="3">
    <source>
        <dbReference type="ARBA" id="ARBA00022448"/>
    </source>
</evidence>
<keyword evidence="6" id="KW-1133">Transmembrane helix</keyword>
<dbReference type="InterPro" id="IPR023395">
    <property type="entry name" value="MCP_dom_sf"/>
</dbReference>
<evidence type="ECO:0000256" key="4">
    <source>
        <dbReference type="ARBA" id="ARBA00022692"/>
    </source>
</evidence>
<protein>
    <submittedName>
        <fullName evidence="10">Uncharacterized protein</fullName>
    </submittedName>
</protein>
<evidence type="ECO:0000256" key="1">
    <source>
        <dbReference type="ARBA" id="ARBA00004141"/>
    </source>
</evidence>
<evidence type="ECO:0000256" key="2">
    <source>
        <dbReference type="ARBA" id="ARBA00006375"/>
    </source>
</evidence>
<comment type="caution">
    <text evidence="10">The sequence shown here is derived from an EMBL/GenBank/DDBJ whole genome shotgun (WGS) entry which is preliminary data.</text>
</comment>
<comment type="similarity">
    <text evidence="2 9">Belongs to the mitochondrial carrier (TC 2.A.29) family.</text>
</comment>
<dbReference type="PROSITE" id="PS50920">
    <property type="entry name" value="SOLCAR"/>
    <property type="match status" value="1"/>
</dbReference>
<dbReference type="InterPro" id="IPR044712">
    <property type="entry name" value="SLC25A32-like"/>
</dbReference>